<comment type="caution">
    <text evidence="1">The sequence shown here is derived from an EMBL/GenBank/DDBJ whole genome shotgun (WGS) entry which is preliminary data.</text>
</comment>
<sequence>MSVNKKILRVEDLRVYFHTKNGESKAVDGNHFTMYENETLAIVGESGCGKSVTAMSILGLVSEPGEIMPGSKIIYMGDVEKDEDGLNLATATDEQIRHIRGNEISMIFQEPMTSLNPVFTVGDQIIENITIHETVSKEAARQRAIDLLSSVGISRPESVIDNYPFQLSGGMCQRVMIAMALSCNPKLLIADEPTTALDVTIQAQILTLMNQLKEKTGTSIMLITHDLGVVAQVADNVNVMYAGKVVETAPVVELFKNPKHPYTIGLMHSMPSLVSEGKRLATIEGTVPNPLYLPKGCYFADRCPDVMPICRQKQPTATKIASRHRVWCFLYENEVEEEVVEVTEEVEV</sequence>
<keyword evidence="1" id="KW-0067">ATP-binding</keyword>
<keyword evidence="1" id="KW-0547">Nucleotide-binding</keyword>
<dbReference type="Proteomes" id="UP000308836">
    <property type="component" value="Unassembled WGS sequence"/>
</dbReference>
<protein>
    <submittedName>
        <fullName evidence="1">ABC transporter ATP-binding protein</fullName>
    </submittedName>
</protein>
<organism evidence="1 2">
    <name type="scientific">Dubosiella muris</name>
    <dbReference type="NCBI Taxonomy" id="3038133"/>
    <lineage>
        <taxon>Bacteria</taxon>
        <taxon>Bacillati</taxon>
        <taxon>Bacillota</taxon>
        <taxon>Erysipelotrichia</taxon>
        <taxon>Erysipelotrichales</taxon>
        <taxon>Erysipelotrichaceae</taxon>
        <taxon>Dubosiella</taxon>
    </lineage>
</organism>
<evidence type="ECO:0000313" key="2">
    <source>
        <dbReference type="Proteomes" id="UP000308836"/>
    </source>
</evidence>
<evidence type="ECO:0000313" key="1">
    <source>
        <dbReference type="EMBL" id="TGY65977.1"/>
    </source>
</evidence>
<keyword evidence="2" id="KW-1185">Reference proteome</keyword>
<reference evidence="1" key="1">
    <citation type="submission" date="2019-04" db="EMBL/GenBank/DDBJ databases">
        <title>Microbes associate with the intestines of laboratory mice.</title>
        <authorList>
            <person name="Navarre W."/>
            <person name="Wong E."/>
            <person name="Huang K."/>
            <person name="Tropini C."/>
            <person name="Ng K."/>
            <person name="Yu B."/>
        </authorList>
    </citation>
    <scope>NUCLEOTIDE SEQUENCE</scope>
    <source>
        <strain evidence="1">NM09_H32</strain>
    </source>
</reference>
<accession>A0AC61R786</accession>
<gene>
    <name evidence="1" type="ORF">E5336_06580</name>
</gene>
<name>A0AC61R786_9FIRM</name>
<proteinExistence type="predicted"/>
<dbReference type="EMBL" id="SRYG01000011">
    <property type="protein sequence ID" value="TGY65977.1"/>
    <property type="molecule type" value="Genomic_DNA"/>
</dbReference>